<protein>
    <submittedName>
        <fullName evidence="2">Uncharacterized protein</fullName>
    </submittedName>
</protein>
<dbReference type="Proteomes" id="UP000823388">
    <property type="component" value="Chromosome 4K"/>
</dbReference>
<sequence>MASIQRGSLLLQVEEGACFFEVAPWRPVAAAGRFQRPRPAKLLDTIAEEDSSSVISTAAHDADGGYGAASTSSASASAAARGS</sequence>
<accession>A0A8T0U0F0</accession>
<gene>
    <name evidence="2" type="ORF">PVAP13_4KG407300</name>
</gene>
<reference evidence="2" key="1">
    <citation type="submission" date="2020-05" db="EMBL/GenBank/DDBJ databases">
        <title>WGS assembly of Panicum virgatum.</title>
        <authorList>
            <person name="Lovell J.T."/>
            <person name="Jenkins J."/>
            <person name="Shu S."/>
            <person name="Juenger T.E."/>
            <person name="Schmutz J."/>
        </authorList>
    </citation>
    <scope>NUCLEOTIDE SEQUENCE</scope>
    <source>
        <strain evidence="2">AP13</strain>
    </source>
</reference>
<name>A0A8T0U0F0_PANVG</name>
<dbReference type="EMBL" id="CM029043">
    <property type="protein sequence ID" value="KAG2613689.1"/>
    <property type="molecule type" value="Genomic_DNA"/>
</dbReference>
<feature type="region of interest" description="Disordered" evidence="1">
    <location>
        <begin position="62"/>
        <end position="83"/>
    </location>
</feature>
<proteinExistence type="predicted"/>
<feature type="compositionally biased region" description="Low complexity" evidence="1">
    <location>
        <begin position="68"/>
        <end position="83"/>
    </location>
</feature>
<evidence type="ECO:0000313" key="2">
    <source>
        <dbReference type="EMBL" id="KAG2613689.1"/>
    </source>
</evidence>
<organism evidence="2 3">
    <name type="scientific">Panicum virgatum</name>
    <name type="common">Blackwell switchgrass</name>
    <dbReference type="NCBI Taxonomy" id="38727"/>
    <lineage>
        <taxon>Eukaryota</taxon>
        <taxon>Viridiplantae</taxon>
        <taxon>Streptophyta</taxon>
        <taxon>Embryophyta</taxon>
        <taxon>Tracheophyta</taxon>
        <taxon>Spermatophyta</taxon>
        <taxon>Magnoliopsida</taxon>
        <taxon>Liliopsida</taxon>
        <taxon>Poales</taxon>
        <taxon>Poaceae</taxon>
        <taxon>PACMAD clade</taxon>
        <taxon>Panicoideae</taxon>
        <taxon>Panicodae</taxon>
        <taxon>Paniceae</taxon>
        <taxon>Panicinae</taxon>
        <taxon>Panicum</taxon>
        <taxon>Panicum sect. Hiantes</taxon>
    </lineage>
</organism>
<evidence type="ECO:0000256" key="1">
    <source>
        <dbReference type="SAM" id="MobiDB-lite"/>
    </source>
</evidence>
<keyword evidence="3" id="KW-1185">Reference proteome</keyword>
<comment type="caution">
    <text evidence="2">The sequence shown here is derived from an EMBL/GenBank/DDBJ whole genome shotgun (WGS) entry which is preliminary data.</text>
</comment>
<evidence type="ECO:0000313" key="3">
    <source>
        <dbReference type="Proteomes" id="UP000823388"/>
    </source>
</evidence>
<dbReference type="AlphaFoldDB" id="A0A8T0U0F0"/>